<sequence>MYPRSPPIVKNDIATPTVRFTAARARSLRRENKENAAQESEREQKRDCNSTPKVKPVIIRRTLAAANTAVIGDTVDFPTLSVEDLNGTALSPATVLAGLEGEDLHSSGGRLANTNRIVQRAMEHFVMELGMAIYERNGGPHLTFVDPRRNDNAAAMVRSAKRLVNLFRARGMNEGKIVISIPATEDGVVAAKELEAAGIHTNLIFVTSIMHAAICAQVGATAISISVGPLLLCHERKRNAVYPDLALHPGMEIIQATLEYFKLHEISTRLVGRDFRQVAELNALSGFDAVCLLNEQLKVSRWKAETHSAVFPDRPPQASMRARQAQNPAKLPEKRGREVHGADVR</sequence>
<keyword evidence="1" id="KW-0704">Schiff base</keyword>
<name>A0A8H7CQ22_9AGAR</name>
<dbReference type="UniPathway" id="UPA00115">
    <property type="reaction ID" value="UER00414"/>
</dbReference>
<dbReference type="PANTHER" id="PTHR10683">
    <property type="entry name" value="TRANSALDOLASE"/>
    <property type="match status" value="1"/>
</dbReference>
<feature type="compositionally biased region" description="Basic and acidic residues" evidence="2">
    <location>
        <begin position="28"/>
        <end position="48"/>
    </location>
</feature>
<keyword evidence="4" id="KW-1185">Reference proteome</keyword>
<dbReference type="Pfam" id="PF00923">
    <property type="entry name" value="TAL_FSA"/>
    <property type="match status" value="1"/>
</dbReference>
<evidence type="ECO:0000256" key="1">
    <source>
        <dbReference type="ARBA" id="ARBA00023270"/>
    </source>
</evidence>
<evidence type="ECO:0000313" key="3">
    <source>
        <dbReference type="EMBL" id="KAF7343348.1"/>
    </source>
</evidence>
<feature type="compositionally biased region" description="Basic and acidic residues" evidence="2">
    <location>
        <begin position="331"/>
        <end position="345"/>
    </location>
</feature>
<dbReference type="GO" id="GO:0005975">
    <property type="term" value="P:carbohydrate metabolic process"/>
    <property type="evidence" value="ECO:0007669"/>
    <property type="project" value="InterPro"/>
</dbReference>
<dbReference type="GO" id="GO:0006098">
    <property type="term" value="P:pentose-phosphate shunt"/>
    <property type="evidence" value="ECO:0007669"/>
    <property type="project" value="UniProtKB-UniPathway"/>
</dbReference>
<dbReference type="OrthoDB" id="2015515at2759"/>
<dbReference type="SUPFAM" id="SSF51569">
    <property type="entry name" value="Aldolase"/>
    <property type="match status" value="1"/>
</dbReference>
<feature type="region of interest" description="Disordered" evidence="2">
    <location>
        <begin position="26"/>
        <end position="52"/>
    </location>
</feature>
<dbReference type="PANTHER" id="PTHR10683:SF18">
    <property type="entry name" value="TRANSALDOLASE"/>
    <property type="match status" value="1"/>
</dbReference>
<evidence type="ECO:0000256" key="2">
    <source>
        <dbReference type="SAM" id="MobiDB-lite"/>
    </source>
</evidence>
<comment type="caution">
    <text evidence="3">The sequence shown here is derived from an EMBL/GenBank/DDBJ whole genome shotgun (WGS) entry which is preliminary data.</text>
</comment>
<proteinExistence type="predicted"/>
<feature type="region of interest" description="Disordered" evidence="2">
    <location>
        <begin position="308"/>
        <end position="345"/>
    </location>
</feature>
<reference evidence="3" key="1">
    <citation type="submission" date="2020-05" db="EMBL/GenBank/DDBJ databases">
        <title>Mycena genomes resolve the evolution of fungal bioluminescence.</title>
        <authorList>
            <person name="Tsai I.J."/>
        </authorList>
    </citation>
    <scope>NUCLEOTIDE SEQUENCE</scope>
    <source>
        <strain evidence="3">CCC161011</strain>
    </source>
</reference>
<protein>
    <recommendedName>
        <fullName evidence="5">Transaldolase</fullName>
    </recommendedName>
</protein>
<evidence type="ECO:0000313" key="4">
    <source>
        <dbReference type="Proteomes" id="UP000620124"/>
    </source>
</evidence>
<dbReference type="AlphaFoldDB" id="A0A8H7CQ22"/>
<organism evidence="3 4">
    <name type="scientific">Mycena venus</name>
    <dbReference type="NCBI Taxonomy" id="2733690"/>
    <lineage>
        <taxon>Eukaryota</taxon>
        <taxon>Fungi</taxon>
        <taxon>Dikarya</taxon>
        <taxon>Basidiomycota</taxon>
        <taxon>Agaricomycotina</taxon>
        <taxon>Agaricomycetes</taxon>
        <taxon>Agaricomycetidae</taxon>
        <taxon>Agaricales</taxon>
        <taxon>Marasmiineae</taxon>
        <taxon>Mycenaceae</taxon>
        <taxon>Mycena</taxon>
    </lineage>
</organism>
<dbReference type="Gene3D" id="3.20.20.70">
    <property type="entry name" value="Aldolase class I"/>
    <property type="match status" value="1"/>
</dbReference>
<dbReference type="Proteomes" id="UP000620124">
    <property type="component" value="Unassembled WGS sequence"/>
</dbReference>
<evidence type="ECO:0008006" key="5">
    <source>
        <dbReference type="Google" id="ProtNLM"/>
    </source>
</evidence>
<accession>A0A8H7CQ22</accession>
<dbReference type="EMBL" id="JACAZI010000016">
    <property type="protein sequence ID" value="KAF7343348.1"/>
    <property type="molecule type" value="Genomic_DNA"/>
</dbReference>
<dbReference type="InterPro" id="IPR001585">
    <property type="entry name" value="TAL/FSA"/>
</dbReference>
<gene>
    <name evidence="3" type="ORF">MVEN_01767100</name>
</gene>
<dbReference type="InterPro" id="IPR013785">
    <property type="entry name" value="Aldolase_TIM"/>
</dbReference>